<feature type="compositionally biased region" description="Polar residues" evidence="1">
    <location>
        <begin position="139"/>
        <end position="149"/>
    </location>
</feature>
<dbReference type="AlphaFoldDB" id="A0A179V154"/>
<dbReference type="Proteomes" id="UP000002038">
    <property type="component" value="Unassembled WGS sequence"/>
</dbReference>
<dbReference type="GeneID" id="8501695"/>
<reference evidence="4" key="1">
    <citation type="journal article" date="2015" name="PLoS Genet.">
        <title>The dynamic genome and transcriptome of the human fungal pathogen Blastomyces and close relative Emmonsia.</title>
        <authorList>
            <person name="Munoz J.F."/>
            <person name="Gauthier G.M."/>
            <person name="Desjardins C.A."/>
            <person name="Gallo J.E."/>
            <person name="Holder J."/>
            <person name="Sullivan T.D."/>
            <person name="Marty A.J."/>
            <person name="Carmen J.C."/>
            <person name="Chen Z."/>
            <person name="Ding L."/>
            <person name="Gujja S."/>
            <person name="Magrini V."/>
            <person name="Misas E."/>
            <person name="Mitreva M."/>
            <person name="Priest M."/>
            <person name="Saif S."/>
            <person name="Whiston E.A."/>
            <person name="Young S."/>
            <person name="Zeng Q."/>
            <person name="Goldman W.E."/>
            <person name="Mardis E.R."/>
            <person name="Taylor J.W."/>
            <person name="McEwen J.G."/>
            <person name="Clay O.K."/>
            <person name="Klein B.S."/>
            <person name="Cuomo C.A."/>
        </authorList>
    </citation>
    <scope>NUCLEOTIDE SEQUENCE [LARGE SCALE GENOMIC DNA]</scope>
    <source>
        <strain evidence="4">SLH14081</strain>
    </source>
</reference>
<feature type="region of interest" description="Disordered" evidence="1">
    <location>
        <begin position="133"/>
        <end position="153"/>
    </location>
</feature>
<feature type="region of interest" description="Disordered" evidence="1">
    <location>
        <begin position="374"/>
        <end position="403"/>
    </location>
</feature>
<accession>A0A179V154</accession>
<dbReference type="RefSeq" id="XP_002621361.2">
    <property type="nucleotide sequence ID" value="XM_002621315.2"/>
</dbReference>
<dbReference type="KEGG" id="bgh:BDBG_08392"/>
<dbReference type="SUPFAM" id="SSF55729">
    <property type="entry name" value="Acyl-CoA N-acyltransferases (Nat)"/>
    <property type="match status" value="1"/>
</dbReference>
<evidence type="ECO:0000313" key="4">
    <source>
        <dbReference type="Proteomes" id="UP000002038"/>
    </source>
</evidence>
<dbReference type="OrthoDB" id="2129362at2759"/>
<evidence type="ECO:0000313" key="3">
    <source>
        <dbReference type="EMBL" id="OAT13127.1"/>
    </source>
</evidence>
<sequence length="781" mass="86877">MEGLRMSNHRDHLSSADEWSEMLTSFKTLQATSQSRYQAIRLSLNEAPRALSSKKDYTVLQTPTHQESSNVAIANPPDIKTQNTPEASAGLQTPTSKRLDTSSLAKSNIGIANSVIAVIPLKVAAEHAQETIPKKEDVTSSGHFSSRRQSLVPKIHPASDSDIITEVKRAIATPKKRDQDMVVLSPSPTDGSDKVLLPQYKKKYTAGSPLARGTPATPSNRQQPALPVQNPHEISNQRSSTTTNCPDTSPTNIASGTGFLSARRAIQKIPTSHGPPKPPQLANMRRRKPKVILNAPNETSIGPLKKTEIDDKLERLQREGKQKIGQQLRGIDLHAAEGPSPLDRARQGEGNDPTSPVAKEISLALAKRDIAALSPSLHDSRSGKNSSGDTGLDNGDSSDKAAYRTPFSERNSDYSEQRNNHHSMSGGDNLSMSVVDWHHRPWDSHSGPKYTHRFKNWLKTVGELDRVWVDTNSLEFNDANYHSSGGRGTFHSPVKSPITYLDPADPQSAAHAHETASGYIHNWNSQLKRERQEAKWKKNQMAMQMQLSQQCRQPLAIEMNPHTPKLNLYLRPIETKDIPGLLKLFNSYIQNTVRCVDLEPLSLESLEERIAECEREKFPALVAVEQKPRLGHALSGEEEEIFGCILACDFTGPATIHRYTAELELFVDPKYCRLRVGSCLVDKLLEICDPDYYPNQGYHFDCAAAQADVYRAGKNRQVARLIFILHHVADNDGDYQWTKEWLVSKFGFEEQALLKGTGLKEGKLLNSSYLVRSIRFMPEEA</sequence>
<name>A0A179V154_BLAGS</name>
<proteinExistence type="predicted"/>
<feature type="compositionally biased region" description="Polar residues" evidence="1">
    <location>
        <begin position="80"/>
        <end position="98"/>
    </location>
</feature>
<evidence type="ECO:0000259" key="2">
    <source>
        <dbReference type="PROSITE" id="PS51186"/>
    </source>
</evidence>
<evidence type="ECO:0000256" key="1">
    <source>
        <dbReference type="SAM" id="MobiDB-lite"/>
    </source>
</evidence>
<gene>
    <name evidence="3" type="ORF">BDBG_08392</name>
</gene>
<dbReference type="Gene3D" id="3.40.630.30">
    <property type="match status" value="1"/>
</dbReference>
<feature type="region of interest" description="Disordered" evidence="1">
    <location>
        <begin position="321"/>
        <end position="356"/>
    </location>
</feature>
<feature type="compositionally biased region" description="Polar residues" evidence="1">
    <location>
        <begin position="232"/>
        <end position="254"/>
    </location>
</feature>
<protein>
    <recommendedName>
        <fullName evidence="2">N-acetyltransferase domain-containing protein</fullName>
    </recommendedName>
</protein>
<dbReference type="VEuPathDB" id="FungiDB:BDBG_08392"/>
<dbReference type="InterPro" id="IPR016181">
    <property type="entry name" value="Acyl_CoA_acyltransferase"/>
</dbReference>
<keyword evidence="4" id="KW-1185">Reference proteome</keyword>
<feature type="region of interest" description="Disordered" evidence="1">
    <location>
        <begin position="63"/>
        <end position="98"/>
    </location>
</feature>
<feature type="compositionally biased region" description="Polar residues" evidence="1">
    <location>
        <begin position="63"/>
        <end position="72"/>
    </location>
</feature>
<feature type="domain" description="N-acetyltransferase" evidence="2">
    <location>
        <begin position="568"/>
        <end position="766"/>
    </location>
</feature>
<dbReference type="InterPro" id="IPR000182">
    <property type="entry name" value="GNAT_dom"/>
</dbReference>
<dbReference type="EMBL" id="GG657470">
    <property type="protein sequence ID" value="OAT13127.1"/>
    <property type="molecule type" value="Genomic_DNA"/>
</dbReference>
<feature type="region of interest" description="Disordered" evidence="1">
    <location>
        <begin position="178"/>
        <end position="254"/>
    </location>
</feature>
<dbReference type="GO" id="GO:0016747">
    <property type="term" value="F:acyltransferase activity, transferring groups other than amino-acyl groups"/>
    <property type="evidence" value="ECO:0007669"/>
    <property type="project" value="InterPro"/>
</dbReference>
<dbReference type="PROSITE" id="PS51186">
    <property type="entry name" value="GNAT"/>
    <property type="match status" value="1"/>
</dbReference>
<organism evidence="3 4">
    <name type="scientific">Blastomyces gilchristii (strain SLH14081)</name>
    <name type="common">Blastomyces dermatitidis</name>
    <dbReference type="NCBI Taxonomy" id="559298"/>
    <lineage>
        <taxon>Eukaryota</taxon>
        <taxon>Fungi</taxon>
        <taxon>Dikarya</taxon>
        <taxon>Ascomycota</taxon>
        <taxon>Pezizomycotina</taxon>
        <taxon>Eurotiomycetes</taxon>
        <taxon>Eurotiomycetidae</taxon>
        <taxon>Onygenales</taxon>
        <taxon>Ajellomycetaceae</taxon>
        <taxon>Blastomyces</taxon>
    </lineage>
</organism>